<dbReference type="InterPro" id="IPR005804">
    <property type="entry name" value="FA_desaturase_dom"/>
</dbReference>
<evidence type="ECO:0000256" key="6">
    <source>
        <dbReference type="ARBA" id="ARBA00022832"/>
    </source>
</evidence>
<evidence type="ECO:0000256" key="10">
    <source>
        <dbReference type="ARBA" id="ARBA00023136"/>
    </source>
</evidence>
<dbReference type="AlphaFoldDB" id="A0A3Q3ITL7"/>
<comment type="similarity">
    <text evidence="3">Belongs to the fatty acid desaturase type 1 family.</text>
</comment>
<sequence length="235" mass="27126">MSNFTFDTSTHIYFYTWLVIDRKVYNITQWAKRHPGGFRVISHYAGEDATEPFSAFHPDPKFVQRFLKPLQIGELASTEPSHDGGKKVRSIPENWPILLHPWNGLFRSQPLLFCLHVGHILLLEALAWLVVLHWGTSWSLTFLCAVLLATSQAGWLQHDFGHLSVCKTSRWNHLVQKFVIGSLKGASANWWNQRHFQHHAKPNIFRKDPDISLLDMFVLGTTQPVEAILLSWYVF</sequence>
<reference evidence="13" key="1">
    <citation type="submission" date="2025-08" db="UniProtKB">
        <authorList>
            <consortium name="Ensembl"/>
        </authorList>
    </citation>
    <scope>IDENTIFICATION</scope>
</reference>
<dbReference type="PANTHER" id="PTHR19353">
    <property type="entry name" value="FATTY ACID DESATURASE 2"/>
    <property type="match status" value="1"/>
</dbReference>
<dbReference type="PROSITE" id="PS50255">
    <property type="entry name" value="CYTOCHROME_B5_2"/>
    <property type="match status" value="1"/>
</dbReference>
<evidence type="ECO:0000256" key="7">
    <source>
        <dbReference type="ARBA" id="ARBA00022989"/>
    </source>
</evidence>
<dbReference type="PANTHER" id="PTHR19353:SF12">
    <property type="entry name" value="ACYL-COA 6-DESATURASE"/>
    <property type="match status" value="1"/>
</dbReference>
<keyword evidence="4" id="KW-0444">Lipid biosynthesis</keyword>
<evidence type="ECO:0000256" key="8">
    <source>
        <dbReference type="ARBA" id="ARBA00023002"/>
    </source>
</evidence>
<keyword evidence="9" id="KW-0443">Lipid metabolism</keyword>
<keyword evidence="10" id="KW-0472">Membrane</keyword>
<evidence type="ECO:0000256" key="2">
    <source>
        <dbReference type="ARBA" id="ARBA00005105"/>
    </source>
</evidence>
<dbReference type="InterPro" id="IPR001199">
    <property type="entry name" value="Cyt_B5-like_heme/steroid-bd"/>
</dbReference>
<dbReference type="GO" id="GO:0016717">
    <property type="term" value="F:oxidoreductase activity, acting on paired donors, with oxidation of a pair of donors resulting in the reduction of molecular oxygen to two molecules of water"/>
    <property type="evidence" value="ECO:0007669"/>
    <property type="project" value="TreeGrafter"/>
</dbReference>
<feature type="domain" description="Cytochrome b5 heme-binding" evidence="12">
    <location>
        <begin position="17"/>
        <end position="76"/>
    </location>
</feature>
<evidence type="ECO:0000256" key="5">
    <source>
        <dbReference type="ARBA" id="ARBA00022692"/>
    </source>
</evidence>
<dbReference type="PRINTS" id="PR00363">
    <property type="entry name" value="CYTOCHROMEB5"/>
</dbReference>
<dbReference type="GO" id="GO:0016020">
    <property type="term" value="C:membrane"/>
    <property type="evidence" value="ECO:0007669"/>
    <property type="project" value="UniProtKB-SubCell"/>
</dbReference>
<reference evidence="13" key="2">
    <citation type="submission" date="2025-09" db="UniProtKB">
        <authorList>
            <consortium name="Ensembl"/>
        </authorList>
    </citation>
    <scope>IDENTIFICATION</scope>
</reference>
<proteinExistence type="inferred from homology"/>
<organism evidence="13 14">
    <name type="scientific">Monopterus albus</name>
    <name type="common">Swamp eel</name>
    <dbReference type="NCBI Taxonomy" id="43700"/>
    <lineage>
        <taxon>Eukaryota</taxon>
        <taxon>Metazoa</taxon>
        <taxon>Chordata</taxon>
        <taxon>Craniata</taxon>
        <taxon>Vertebrata</taxon>
        <taxon>Euteleostomi</taxon>
        <taxon>Actinopterygii</taxon>
        <taxon>Neopterygii</taxon>
        <taxon>Teleostei</taxon>
        <taxon>Neoteleostei</taxon>
        <taxon>Acanthomorphata</taxon>
        <taxon>Anabantaria</taxon>
        <taxon>Synbranchiformes</taxon>
        <taxon>Synbranchidae</taxon>
        <taxon>Monopterus</taxon>
    </lineage>
</organism>
<evidence type="ECO:0000256" key="4">
    <source>
        <dbReference type="ARBA" id="ARBA00022516"/>
    </source>
</evidence>
<dbReference type="Pfam" id="PF00487">
    <property type="entry name" value="FA_desaturase"/>
    <property type="match status" value="1"/>
</dbReference>
<keyword evidence="11" id="KW-0275">Fatty acid biosynthesis</keyword>
<comment type="pathway">
    <text evidence="2">Lipid metabolism; polyunsaturated fatty acid biosynthesis.</text>
</comment>
<evidence type="ECO:0000313" key="14">
    <source>
        <dbReference type="Proteomes" id="UP000261600"/>
    </source>
</evidence>
<evidence type="ECO:0000256" key="9">
    <source>
        <dbReference type="ARBA" id="ARBA00023098"/>
    </source>
</evidence>
<dbReference type="SUPFAM" id="SSF55856">
    <property type="entry name" value="Cytochrome b5-like heme/steroid binding domain"/>
    <property type="match status" value="1"/>
</dbReference>
<keyword evidence="8" id="KW-0560">Oxidoreductase</keyword>
<dbReference type="InterPro" id="IPR012171">
    <property type="entry name" value="Fatty_acid_desaturase"/>
</dbReference>
<evidence type="ECO:0000313" key="13">
    <source>
        <dbReference type="Ensembl" id="ENSMALP00000008578.1"/>
    </source>
</evidence>
<accession>A0A3Q3ITL7</accession>
<dbReference type="STRING" id="43700.ENSMALP00000008578"/>
<dbReference type="Proteomes" id="UP000261600">
    <property type="component" value="Unplaced"/>
</dbReference>
<dbReference type="Pfam" id="PF00173">
    <property type="entry name" value="Cyt-b5"/>
    <property type="match status" value="1"/>
</dbReference>
<dbReference type="Gene3D" id="3.10.120.10">
    <property type="entry name" value="Cytochrome b5-like heme/steroid binding domain"/>
    <property type="match status" value="1"/>
</dbReference>
<name>A0A3Q3ITL7_MONAL</name>
<dbReference type="SMART" id="SM01117">
    <property type="entry name" value="Cyt-b5"/>
    <property type="match status" value="1"/>
</dbReference>
<keyword evidence="14" id="KW-1185">Reference proteome</keyword>
<keyword evidence="7" id="KW-1133">Transmembrane helix</keyword>
<keyword evidence="5" id="KW-0812">Transmembrane</keyword>
<dbReference type="InterPro" id="IPR036400">
    <property type="entry name" value="Cyt_B5-like_heme/steroid_sf"/>
</dbReference>
<evidence type="ECO:0000256" key="1">
    <source>
        <dbReference type="ARBA" id="ARBA00004141"/>
    </source>
</evidence>
<evidence type="ECO:0000259" key="12">
    <source>
        <dbReference type="PROSITE" id="PS50255"/>
    </source>
</evidence>
<keyword evidence="6" id="KW-0276">Fatty acid metabolism</keyword>
<evidence type="ECO:0000256" key="3">
    <source>
        <dbReference type="ARBA" id="ARBA00009295"/>
    </source>
</evidence>
<dbReference type="UniPathway" id="UPA00658"/>
<comment type="subcellular location">
    <subcellularLocation>
        <location evidence="1">Membrane</location>
        <topology evidence="1">Multi-pass membrane protein</topology>
    </subcellularLocation>
</comment>
<dbReference type="GO" id="GO:0006636">
    <property type="term" value="P:unsaturated fatty acid biosynthetic process"/>
    <property type="evidence" value="ECO:0007669"/>
    <property type="project" value="UniProtKB-UniPathway"/>
</dbReference>
<dbReference type="Ensembl" id="ENSMALT00000008758.1">
    <property type="protein sequence ID" value="ENSMALP00000008578.1"/>
    <property type="gene ID" value="ENSMALG00000006099.1"/>
</dbReference>
<evidence type="ECO:0000256" key="11">
    <source>
        <dbReference type="ARBA" id="ARBA00023160"/>
    </source>
</evidence>
<protein>
    <recommendedName>
        <fullName evidence="12">Cytochrome b5 heme-binding domain-containing protein</fullName>
    </recommendedName>
</protein>